<dbReference type="GO" id="GO:0005829">
    <property type="term" value="C:cytosol"/>
    <property type="evidence" value="ECO:0007669"/>
    <property type="project" value="TreeGrafter"/>
</dbReference>
<dbReference type="Gene3D" id="1.10.10.10">
    <property type="entry name" value="Winged helix-like DNA-binding domain superfamily/Winged helix DNA-binding domain"/>
    <property type="match status" value="1"/>
</dbReference>
<keyword evidence="3" id="KW-0804">Transcription</keyword>
<dbReference type="GO" id="GO:0003677">
    <property type="term" value="F:DNA binding"/>
    <property type="evidence" value="ECO:0007669"/>
    <property type="project" value="UniProtKB-KW"/>
</dbReference>
<dbReference type="PROSITE" id="PS50042">
    <property type="entry name" value="CNMP_BINDING_3"/>
    <property type="match status" value="1"/>
</dbReference>
<dbReference type="SMART" id="SM00419">
    <property type="entry name" value="HTH_CRP"/>
    <property type="match status" value="1"/>
</dbReference>
<dbReference type="InterPro" id="IPR012318">
    <property type="entry name" value="HTH_CRP"/>
</dbReference>
<dbReference type="InterPro" id="IPR036388">
    <property type="entry name" value="WH-like_DNA-bd_sf"/>
</dbReference>
<keyword evidence="1" id="KW-0805">Transcription regulation</keyword>
<evidence type="ECO:0000313" key="7">
    <source>
        <dbReference type="Proteomes" id="UP000242367"/>
    </source>
</evidence>
<dbReference type="Pfam" id="PF00027">
    <property type="entry name" value="cNMP_binding"/>
    <property type="match status" value="1"/>
</dbReference>
<evidence type="ECO:0000313" key="6">
    <source>
        <dbReference type="EMBL" id="POM27567.1"/>
    </source>
</evidence>
<dbReference type="InterPro" id="IPR036390">
    <property type="entry name" value="WH_DNA-bd_sf"/>
</dbReference>
<keyword evidence="7" id="KW-1185">Reference proteome</keyword>
<evidence type="ECO:0000256" key="3">
    <source>
        <dbReference type="ARBA" id="ARBA00023163"/>
    </source>
</evidence>
<evidence type="ECO:0000256" key="2">
    <source>
        <dbReference type="ARBA" id="ARBA00023125"/>
    </source>
</evidence>
<dbReference type="InterPro" id="IPR050397">
    <property type="entry name" value="Env_Response_Regulators"/>
</dbReference>
<dbReference type="AlphaFoldDB" id="A0A2P4UR96"/>
<dbReference type="GO" id="GO:0003700">
    <property type="term" value="F:DNA-binding transcription factor activity"/>
    <property type="evidence" value="ECO:0007669"/>
    <property type="project" value="TreeGrafter"/>
</dbReference>
<feature type="domain" description="Cyclic nucleotide-binding" evidence="4">
    <location>
        <begin position="9"/>
        <end position="112"/>
    </location>
</feature>
<keyword evidence="2" id="KW-0238">DNA-binding</keyword>
<dbReference type="Pfam" id="PF13545">
    <property type="entry name" value="HTH_Crp_2"/>
    <property type="match status" value="1"/>
</dbReference>
<proteinExistence type="predicted"/>
<dbReference type="SUPFAM" id="SSF46785">
    <property type="entry name" value="Winged helix' DNA-binding domain"/>
    <property type="match status" value="1"/>
</dbReference>
<keyword evidence="6" id="KW-0675">Receptor</keyword>
<evidence type="ECO:0000259" key="5">
    <source>
        <dbReference type="PROSITE" id="PS51063"/>
    </source>
</evidence>
<dbReference type="PROSITE" id="PS51063">
    <property type="entry name" value="HTH_CRP_2"/>
    <property type="match status" value="1"/>
</dbReference>
<sequence>MTPYEEGSFLAELSPDDRDDLQRLGRPRAFRRGETIFREGEHSTWAAVLTSGHVKAYSDREQGGEALLAVRGPGALLGEVAVIDGGARSATVAALEPVKLLTVTGEQFMEFLRTHGGASVLIMRTLCQRFRDADRKRIEFGMFDATGRVAQRLVELAERFGVPDDPAAGGGVRINLNLSQEELAGWVGASREAVSKALGTLRRHGLIETGRRKFVVRDLPALRRHAR</sequence>
<dbReference type="Gene3D" id="2.60.120.10">
    <property type="entry name" value="Jelly Rolls"/>
    <property type="match status" value="1"/>
</dbReference>
<dbReference type="CDD" id="cd00038">
    <property type="entry name" value="CAP_ED"/>
    <property type="match status" value="1"/>
</dbReference>
<dbReference type="RefSeq" id="WP_103562366.1">
    <property type="nucleotide sequence ID" value="NZ_MTBP01000001.1"/>
</dbReference>
<comment type="caution">
    <text evidence="6">The sequence shown here is derived from an EMBL/GenBank/DDBJ whole genome shotgun (WGS) entry which is preliminary data.</text>
</comment>
<dbReference type="PANTHER" id="PTHR24567">
    <property type="entry name" value="CRP FAMILY TRANSCRIPTIONAL REGULATORY PROTEIN"/>
    <property type="match status" value="1"/>
</dbReference>
<dbReference type="InterPro" id="IPR014710">
    <property type="entry name" value="RmlC-like_jellyroll"/>
</dbReference>
<dbReference type="Proteomes" id="UP000242367">
    <property type="component" value="Unassembled WGS sequence"/>
</dbReference>
<evidence type="ECO:0000256" key="1">
    <source>
        <dbReference type="ARBA" id="ARBA00023015"/>
    </source>
</evidence>
<reference evidence="6 7" key="1">
    <citation type="journal article" date="2017" name="Chemistry">
        <title>Isolation, Biosynthesis and Chemical Modifications of Rubterolones A-F: Rare Tropolone Alkaloids from Actinomadura sp. 5-2.</title>
        <authorList>
            <person name="Guo H."/>
            <person name="Benndorf R."/>
            <person name="Leichnitz D."/>
            <person name="Klassen J.L."/>
            <person name="Vollmers J."/>
            <person name="Gorls H."/>
            <person name="Steinacker M."/>
            <person name="Weigel C."/>
            <person name="Dahse H.M."/>
            <person name="Kaster A.K."/>
            <person name="de Beer Z.W."/>
            <person name="Poulsen M."/>
            <person name="Beemelmanns C."/>
        </authorList>
    </citation>
    <scope>NUCLEOTIDE SEQUENCE [LARGE SCALE GENOMIC DNA]</scope>
    <source>
        <strain evidence="6 7">5-2</strain>
    </source>
</reference>
<dbReference type="EMBL" id="MTBP01000001">
    <property type="protein sequence ID" value="POM27567.1"/>
    <property type="molecule type" value="Genomic_DNA"/>
</dbReference>
<evidence type="ECO:0000259" key="4">
    <source>
        <dbReference type="PROSITE" id="PS50042"/>
    </source>
</evidence>
<dbReference type="InterPro" id="IPR000595">
    <property type="entry name" value="cNMP-bd_dom"/>
</dbReference>
<feature type="domain" description="HTH crp-type" evidence="5">
    <location>
        <begin position="143"/>
        <end position="220"/>
    </location>
</feature>
<dbReference type="InterPro" id="IPR018488">
    <property type="entry name" value="cNMP-bd_CS"/>
</dbReference>
<dbReference type="PRINTS" id="PR00034">
    <property type="entry name" value="HTHCRP"/>
</dbReference>
<organism evidence="6 7">
    <name type="scientific">Actinomadura rubteroloni</name>
    <dbReference type="NCBI Taxonomy" id="1926885"/>
    <lineage>
        <taxon>Bacteria</taxon>
        <taxon>Bacillati</taxon>
        <taxon>Actinomycetota</taxon>
        <taxon>Actinomycetes</taxon>
        <taxon>Streptosporangiales</taxon>
        <taxon>Thermomonosporaceae</taxon>
        <taxon>Actinomadura</taxon>
    </lineage>
</organism>
<dbReference type="SUPFAM" id="SSF51206">
    <property type="entry name" value="cAMP-binding domain-like"/>
    <property type="match status" value="1"/>
</dbReference>
<gene>
    <name evidence="6" type="primary">crp_3</name>
    <name evidence="6" type="ORF">BTM25_19830</name>
</gene>
<accession>A0A2P4UR96</accession>
<dbReference type="InterPro" id="IPR018490">
    <property type="entry name" value="cNMP-bd_dom_sf"/>
</dbReference>
<dbReference type="PROSITE" id="PS00889">
    <property type="entry name" value="CNMP_BINDING_2"/>
    <property type="match status" value="1"/>
</dbReference>
<dbReference type="SMART" id="SM00100">
    <property type="entry name" value="cNMP"/>
    <property type="match status" value="1"/>
</dbReference>
<dbReference type="PANTHER" id="PTHR24567:SF74">
    <property type="entry name" value="HTH-TYPE TRANSCRIPTIONAL REGULATOR ARCR"/>
    <property type="match status" value="1"/>
</dbReference>
<protein>
    <submittedName>
        <fullName evidence="6">cAMP receptor protein</fullName>
    </submittedName>
</protein>
<name>A0A2P4UR96_9ACTN</name>
<dbReference type="FunFam" id="1.10.10.10:FF:000019">
    <property type="entry name" value="Crp/Fnr family transcriptional regulator"/>
    <property type="match status" value="1"/>
</dbReference>